<name>A0ABP9RC76_9PSEU</name>
<organism evidence="1 2">
    <name type="scientific">Pseudonocardia eucalypti</name>
    <dbReference type="NCBI Taxonomy" id="648755"/>
    <lineage>
        <taxon>Bacteria</taxon>
        <taxon>Bacillati</taxon>
        <taxon>Actinomycetota</taxon>
        <taxon>Actinomycetes</taxon>
        <taxon>Pseudonocardiales</taxon>
        <taxon>Pseudonocardiaceae</taxon>
        <taxon>Pseudonocardia</taxon>
    </lineage>
</organism>
<gene>
    <name evidence="1" type="ORF">GCM10023321_79900</name>
</gene>
<reference evidence="2" key="1">
    <citation type="journal article" date="2019" name="Int. J. Syst. Evol. Microbiol.">
        <title>The Global Catalogue of Microorganisms (GCM) 10K type strain sequencing project: providing services to taxonomists for standard genome sequencing and annotation.</title>
        <authorList>
            <consortium name="The Broad Institute Genomics Platform"/>
            <consortium name="The Broad Institute Genome Sequencing Center for Infectious Disease"/>
            <person name="Wu L."/>
            <person name="Ma J."/>
        </authorList>
    </citation>
    <scope>NUCLEOTIDE SEQUENCE [LARGE SCALE GENOMIC DNA]</scope>
    <source>
        <strain evidence="2">JCM 18303</strain>
    </source>
</reference>
<dbReference type="Proteomes" id="UP001428817">
    <property type="component" value="Unassembled WGS sequence"/>
</dbReference>
<protein>
    <submittedName>
        <fullName evidence="1">Uncharacterized protein</fullName>
    </submittedName>
</protein>
<proteinExistence type="predicted"/>
<evidence type="ECO:0000313" key="1">
    <source>
        <dbReference type="EMBL" id="GAA5174950.1"/>
    </source>
</evidence>
<dbReference type="EMBL" id="BAABJP010000063">
    <property type="protein sequence ID" value="GAA5174950.1"/>
    <property type="molecule type" value="Genomic_DNA"/>
</dbReference>
<dbReference type="RefSeq" id="WP_185063234.1">
    <property type="nucleotide sequence ID" value="NZ_BAABJP010000063.1"/>
</dbReference>
<comment type="caution">
    <text evidence="1">The sequence shown here is derived from an EMBL/GenBank/DDBJ whole genome shotgun (WGS) entry which is preliminary data.</text>
</comment>
<keyword evidence="2" id="KW-1185">Reference proteome</keyword>
<sequence length="53" mass="6385">MINDPIDANLPGCRCGARATRRCGQAQCRKCRRRDRWHRHQDGTRRHRRGDQW</sequence>
<accession>A0ABP9RC76</accession>
<evidence type="ECO:0000313" key="2">
    <source>
        <dbReference type="Proteomes" id="UP001428817"/>
    </source>
</evidence>